<dbReference type="HOGENOM" id="CLU_637165_0_0_9"/>
<name>H6LIT0_ACEWD</name>
<reference evidence="2 3" key="2">
    <citation type="journal article" date="2012" name="PLoS ONE">
        <title>An ancient pathway combining carbon dioxide fixation with the generation and utilization of a sodium ion gradient for ATP synthesis.</title>
        <authorList>
            <person name="Poehlein A."/>
            <person name="Schmidt S."/>
            <person name="Kaster A.K."/>
            <person name="Goenrich M."/>
            <person name="Vollmers J."/>
            <person name="Thurmer A."/>
            <person name="Bertsch J."/>
            <person name="Schuchmann K."/>
            <person name="Voigt B."/>
            <person name="Hecker M."/>
            <person name="Daniel R."/>
            <person name="Thauer R.K."/>
            <person name="Gottschalk G."/>
            <person name="Muller V."/>
        </authorList>
    </citation>
    <scope>NUCLEOTIDE SEQUENCE [LARGE SCALE GENOMIC DNA]</scope>
    <source>
        <strain evidence="3">ATCC 29683 / DSM 1030 / JCM 2381 / KCTC 1655 / WB1</strain>
    </source>
</reference>
<dbReference type="EMBL" id="CP002987">
    <property type="protein sequence ID" value="AFA49819.1"/>
    <property type="molecule type" value="Genomic_DNA"/>
</dbReference>
<dbReference type="STRING" id="931626.Awo_c30910"/>
<dbReference type="Proteomes" id="UP000007177">
    <property type="component" value="Chromosome"/>
</dbReference>
<keyword evidence="3" id="KW-1185">Reference proteome</keyword>
<dbReference type="KEGG" id="awo:Awo_c30910"/>
<keyword evidence="1" id="KW-0472">Membrane</keyword>
<gene>
    <name evidence="2" type="ordered locus">Awo_c30910</name>
</gene>
<dbReference type="AlphaFoldDB" id="H6LIT0"/>
<reference evidence="3" key="1">
    <citation type="submission" date="2011-07" db="EMBL/GenBank/DDBJ databases">
        <title>Complete genome sequence of Acetobacterium woodii.</title>
        <authorList>
            <person name="Poehlein A."/>
            <person name="Schmidt S."/>
            <person name="Kaster A.-K."/>
            <person name="Goenrich M."/>
            <person name="Vollmers J."/>
            <person name="Thuermer A."/>
            <person name="Gottschalk G."/>
            <person name="Thauer R.K."/>
            <person name="Daniel R."/>
            <person name="Mueller V."/>
        </authorList>
    </citation>
    <scope>NUCLEOTIDE SEQUENCE [LARGE SCALE GENOMIC DNA]</scope>
    <source>
        <strain evidence="3">ATCC 29683 / DSM 1030 / JCM 2381 / KCTC 1655 / WB1</strain>
    </source>
</reference>
<proteinExistence type="predicted"/>
<evidence type="ECO:0000313" key="2">
    <source>
        <dbReference type="EMBL" id="AFA49819.1"/>
    </source>
</evidence>
<dbReference type="OrthoDB" id="1781431at2"/>
<dbReference type="RefSeq" id="WP_014357416.1">
    <property type="nucleotide sequence ID" value="NC_016894.1"/>
</dbReference>
<evidence type="ECO:0000256" key="1">
    <source>
        <dbReference type="SAM" id="Phobius"/>
    </source>
</evidence>
<feature type="transmembrane region" description="Helical" evidence="1">
    <location>
        <begin position="136"/>
        <end position="155"/>
    </location>
</feature>
<feature type="transmembrane region" description="Helical" evidence="1">
    <location>
        <begin position="175"/>
        <end position="197"/>
    </location>
</feature>
<organism evidence="2 3">
    <name type="scientific">Acetobacterium woodii (strain ATCC 29683 / DSM 1030 / JCM 2381 / KCTC 1655 / WB1)</name>
    <dbReference type="NCBI Taxonomy" id="931626"/>
    <lineage>
        <taxon>Bacteria</taxon>
        <taxon>Bacillati</taxon>
        <taxon>Bacillota</taxon>
        <taxon>Clostridia</taxon>
        <taxon>Eubacteriales</taxon>
        <taxon>Eubacteriaceae</taxon>
        <taxon>Acetobacterium</taxon>
    </lineage>
</organism>
<accession>H6LIT0</accession>
<evidence type="ECO:0000313" key="3">
    <source>
        <dbReference type="Proteomes" id="UP000007177"/>
    </source>
</evidence>
<keyword evidence="1" id="KW-0812">Transmembrane</keyword>
<protein>
    <submittedName>
        <fullName evidence="2">Putative membrane protein</fullName>
    </submittedName>
</protein>
<feature type="transmembrane region" description="Helical" evidence="1">
    <location>
        <begin position="233"/>
        <end position="255"/>
    </location>
</feature>
<keyword evidence="1" id="KW-1133">Transmembrane helix</keyword>
<sequence length="430" mass="46684">MGRARLNGQSGGLKINGVEADCIIMSEQTIAKGDFVEFVRSAVATSSSNPLGTGITIQAIEAVKLTDNKIFVVYTNRTDFYHYAIVVQINSDGTLSNITPTPIKASSNVADQTIFLEKVSDTQVVFCYSLTSQQKYVVLMSFNGTAITVGSHYSFTASSSDYIQGISVYDSTHVIVFFYSGSAFFGVVLTISGNNVLARGGTVNIDSSYPMTNIRLRKMQSGKILLLGNRAGYVAYCFLTLIGATLTSTTVTLLVSATSSQWSPVFMSDSLVYAFFTVETGKMSVFKITINDGASTATYISTDSFATDAYASRLSCVALSDTKILMTYAKQSNNYPSMALINIAYGFFQQEFSTYLLNIATVGMSKLLRRTTKIADLFLMDSNYYYLYSKVAKIEEYGRTSSMIEKCNAVAKSGGSSLQNIKVIKLTGGL</sequence>